<feature type="compositionally biased region" description="Low complexity" evidence="1">
    <location>
        <begin position="247"/>
        <end position="256"/>
    </location>
</feature>
<name>A0ABR3S270_9PLEO</name>
<evidence type="ECO:0000313" key="3">
    <source>
        <dbReference type="Proteomes" id="UP001521785"/>
    </source>
</evidence>
<keyword evidence="3" id="KW-1185">Reference proteome</keyword>
<dbReference type="Proteomes" id="UP001521785">
    <property type="component" value="Unassembled WGS sequence"/>
</dbReference>
<feature type="region of interest" description="Disordered" evidence="1">
    <location>
        <begin position="234"/>
        <end position="276"/>
    </location>
</feature>
<evidence type="ECO:0000256" key="1">
    <source>
        <dbReference type="SAM" id="MobiDB-lite"/>
    </source>
</evidence>
<proteinExistence type="predicted"/>
<feature type="compositionally biased region" description="Basic and acidic residues" evidence="1">
    <location>
        <begin position="234"/>
        <end position="244"/>
    </location>
</feature>
<evidence type="ECO:0000313" key="2">
    <source>
        <dbReference type="EMBL" id="KAL1610794.1"/>
    </source>
</evidence>
<organism evidence="2 3">
    <name type="scientific">Paraconiothyrium brasiliense</name>
    <dbReference type="NCBI Taxonomy" id="300254"/>
    <lineage>
        <taxon>Eukaryota</taxon>
        <taxon>Fungi</taxon>
        <taxon>Dikarya</taxon>
        <taxon>Ascomycota</taxon>
        <taxon>Pezizomycotina</taxon>
        <taxon>Dothideomycetes</taxon>
        <taxon>Pleosporomycetidae</taxon>
        <taxon>Pleosporales</taxon>
        <taxon>Massarineae</taxon>
        <taxon>Didymosphaeriaceae</taxon>
        <taxon>Paraconiothyrium</taxon>
    </lineage>
</organism>
<protein>
    <submittedName>
        <fullName evidence="2">Uncharacterized protein</fullName>
    </submittedName>
</protein>
<feature type="region of interest" description="Disordered" evidence="1">
    <location>
        <begin position="101"/>
        <end position="123"/>
    </location>
</feature>
<gene>
    <name evidence="2" type="ORF">SLS60_002465</name>
</gene>
<accession>A0ABR3S270</accession>
<reference evidence="2 3" key="1">
    <citation type="submission" date="2024-02" db="EMBL/GenBank/DDBJ databases">
        <title>De novo assembly and annotation of 12 fungi associated with fruit tree decline syndrome in Ontario, Canada.</title>
        <authorList>
            <person name="Sulman M."/>
            <person name="Ellouze W."/>
            <person name="Ilyukhin E."/>
        </authorList>
    </citation>
    <scope>NUCLEOTIDE SEQUENCE [LARGE SCALE GENOMIC DNA]</scope>
    <source>
        <strain evidence="2 3">M42-189</strain>
    </source>
</reference>
<comment type="caution">
    <text evidence="2">The sequence shown here is derived from an EMBL/GenBank/DDBJ whole genome shotgun (WGS) entry which is preliminary data.</text>
</comment>
<sequence>MRTNARPRVVPNKTDCTFHETRNPANTHTTIMARLSAENSVEHLAALKTPDQKGSRRTNRFKDFFKGGHSRANLSSGSNMSPPGVSPKGGVENFKPGFEKVGLHPSERSPGSEAFGSLPPERSRTLDLDEWEKLKEENKDLGHLAKMQLYKEREEMRKREDIEGDNKTKSPMRDILRDENEEAMELLNVEAGSAEAAMTADTVPTAGDKEAAAFPNLTQVHWHDYSEFETTEALGKEDSIRKACEGSSSESPSNVSANVGSTVLRQHSLRHSPPCE</sequence>
<dbReference type="EMBL" id="JAKJXO020000002">
    <property type="protein sequence ID" value="KAL1610794.1"/>
    <property type="molecule type" value="Genomic_DNA"/>
</dbReference>